<proteinExistence type="evidence at transcript level"/>
<dbReference type="GO" id="GO:0004332">
    <property type="term" value="F:fructose-bisphosphate aldolase activity"/>
    <property type="evidence" value="ECO:0007669"/>
    <property type="project" value="UniProtKB-EC"/>
</dbReference>
<dbReference type="EC" id="4.1.2.13" evidence="3"/>
<reference evidence="6" key="1">
    <citation type="submission" date="2003-06" db="EMBL/GenBank/DDBJ databases">
        <authorList>
            <consortium name="NIH - Xenopus Gene Collection (XGC) project"/>
        </authorList>
    </citation>
    <scope>NUCLEOTIDE SEQUENCE [LARGE SCALE MRNA]</scope>
    <source>
        <tissue evidence="6">Whole</tissue>
    </source>
</reference>
<dbReference type="AlphaFoldDB" id="Q7SYU5"/>
<dbReference type="Gene3D" id="3.20.20.70">
    <property type="entry name" value="Aldolase class I"/>
    <property type="match status" value="2"/>
</dbReference>
<dbReference type="EMBL" id="BC054261">
    <property type="protein sequence ID" value="AAH54261.1"/>
    <property type="molecule type" value="mRNA"/>
</dbReference>
<dbReference type="NCBIfam" id="NF033379">
    <property type="entry name" value="FrucBisAld_I"/>
    <property type="match status" value="1"/>
</dbReference>
<comment type="similarity">
    <text evidence="2">Belongs to the class I fructose-bisphosphate aldolase family.</text>
</comment>
<comment type="pathway">
    <text evidence="1">Carbohydrate degradation; glycolysis; D-glyceraldehyde 3-phosphate and glycerone phosphate from D-glucose: step 4/4.</text>
</comment>
<dbReference type="FunFam" id="3.20.20.70:FF:000205">
    <property type="entry name" value="Fructose-bisphosphate aldolase"/>
    <property type="match status" value="1"/>
</dbReference>
<evidence type="ECO:0000256" key="2">
    <source>
        <dbReference type="ARBA" id="ARBA00010387"/>
    </source>
</evidence>
<evidence type="ECO:0000256" key="1">
    <source>
        <dbReference type="ARBA" id="ARBA00004714"/>
    </source>
</evidence>
<dbReference type="UniPathway" id="UPA00109">
    <property type="reaction ID" value="UER00183"/>
</dbReference>
<dbReference type="Pfam" id="PF00274">
    <property type="entry name" value="Glycolytic"/>
    <property type="match status" value="1"/>
</dbReference>
<dbReference type="InterPro" id="IPR000741">
    <property type="entry name" value="FBA_I"/>
</dbReference>
<evidence type="ECO:0000256" key="5">
    <source>
        <dbReference type="ARBA" id="ARBA00023239"/>
    </source>
</evidence>
<keyword evidence="5" id="KW-0456">Lyase</keyword>
<name>Q7SYU5_XENLA</name>
<keyword evidence="4" id="KW-0324">Glycolysis</keyword>
<evidence type="ECO:0000256" key="4">
    <source>
        <dbReference type="ARBA" id="ARBA00023152"/>
    </source>
</evidence>
<evidence type="ECO:0000313" key="6">
    <source>
        <dbReference type="EMBL" id="AAH54261.1"/>
    </source>
</evidence>
<organism evidence="6">
    <name type="scientific">Xenopus laevis</name>
    <name type="common">African clawed frog</name>
    <dbReference type="NCBI Taxonomy" id="8355"/>
    <lineage>
        <taxon>Eukaryota</taxon>
        <taxon>Metazoa</taxon>
        <taxon>Chordata</taxon>
        <taxon>Craniata</taxon>
        <taxon>Vertebrata</taxon>
        <taxon>Euteleostomi</taxon>
        <taxon>Amphibia</taxon>
        <taxon>Batrachia</taxon>
        <taxon>Anura</taxon>
        <taxon>Pipoidea</taxon>
        <taxon>Pipidae</taxon>
        <taxon>Xenopodinae</taxon>
        <taxon>Xenopus</taxon>
        <taxon>Xenopus</taxon>
    </lineage>
</organism>
<dbReference type="InterPro" id="IPR013785">
    <property type="entry name" value="Aldolase_TIM"/>
</dbReference>
<evidence type="ECO:0000256" key="3">
    <source>
        <dbReference type="ARBA" id="ARBA00013068"/>
    </source>
</evidence>
<protein>
    <recommendedName>
        <fullName evidence="3">fructose-bisphosphate aldolase</fullName>
        <ecNumber evidence="3">4.1.2.13</ecNumber>
    </recommendedName>
</protein>
<dbReference type="SUPFAM" id="SSF51569">
    <property type="entry name" value="Aldolase"/>
    <property type="match status" value="1"/>
</dbReference>
<accession>Q7SYU5</accession>
<dbReference type="PANTHER" id="PTHR11627">
    <property type="entry name" value="FRUCTOSE-BISPHOSPHATE ALDOLASE"/>
    <property type="match status" value="1"/>
</dbReference>
<sequence length="279" mass="30217">MPHQYPALTPEQKKELHDIAKRIVATGKGILAADESTGSIAKRLSSIGVENTEENRRFYRQLLFTADEKVNPCIGGVITFHETLYHKTDDGVAFTKVIKDKGGVVGIKVDKGVVPLAGTNGETTTQGLDGLSERCAQYKKDGADFAKWRSVLKISEHTPSHLAIIENANVLARYASICQQNGIVPIVEPEVLPDGEHDLNAINQCPLLKPWPLTFSYGRALQASALKAWGGKKENTKKAQDEYVKRALANSLACQGKYVASGDTGAAAGESLFVSNHAY</sequence>
<dbReference type="GO" id="GO:0006096">
    <property type="term" value="P:glycolytic process"/>
    <property type="evidence" value="ECO:0007669"/>
    <property type="project" value="UniProtKB-UniPathway"/>
</dbReference>